<accession>A0A5A7QNL3</accession>
<dbReference type="Proteomes" id="UP000325081">
    <property type="component" value="Unassembled WGS sequence"/>
</dbReference>
<evidence type="ECO:0000313" key="2">
    <source>
        <dbReference type="Proteomes" id="UP000325081"/>
    </source>
</evidence>
<dbReference type="EMBL" id="BKCP01007626">
    <property type="protein sequence ID" value="GER46596.1"/>
    <property type="molecule type" value="Genomic_DNA"/>
</dbReference>
<keyword evidence="2" id="KW-1185">Reference proteome</keyword>
<name>A0A5A7QNL3_STRAF</name>
<reference evidence="2" key="1">
    <citation type="journal article" date="2019" name="Curr. Biol.">
        <title>Genome Sequence of Striga asiatica Provides Insight into the Evolution of Plant Parasitism.</title>
        <authorList>
            <person name="Yoshida S."/>
            <person name="Kim S."/>
            <person name="Wafula E.K."/>
            <person name="Tanskanen J."/>
            <person name="Kim Y.M."/>
            <person name="Honaas L."/>
            <person name="Yang Z."/>
            <person name="Spallek T."/>
            <person name="Conn C.E."/>
            <person name="Ichihashi Y."/>
            <person name="Cheong K."/>
            <person name="Cui S."/>
            <person name="Der J.P."/>
            <person name="Gundlach H."/>
            <person name="Jiao Y."/>
            <person name="Hori C."/>
            <person name="Ishida J.K."/>
            <person name="Kasahara H."/>
            <person name="Kiba T."/>
            <person name="Kim M.S."/>
            <person name="Koo N."/>
            <person name="Laohavisit A."/>
            <person name="Lee Y.H."/>
            <person name="Lumba S."/>
            <person name="McCourt P."/>
            <person name="Mortimer J.C."/>
            <person name="Mutuku J.M."/>
            <person name="Nomura T."/>
            <person name="Sasaki-Sekimoto Y."/>
            <person name="Seto Y."/>
            <person name="Wang Y."/>
            <person name="Wakatake T."/>
            <person name="Sakakibara H."/>
            <person name="Demura T."/>
            <person name="Yamaguchi S."/>
            <person name="Yoneyama K."/>
            <person name="Manabe R.I."/>
            <person name="Nelson D.C."/>
            <person name="Schulman A.H."/>
            <person name="Timko M.P."/>
            <person name="dePamphilis C.W."/>
            <person name="Choi D."/>
            <person name="Shirasu K."/>
        </authorList>
    </citation>
    <scope>NUCLEOTIDE SEQUENCE [LARGE SCALE GENOMIC DNA]</scope>
    <source>
        <strain evidence="2">cv. UVA1</strain>
    </source>
</reference>
<organism evidence="1 2">
    <name type="scientific">Striga asiatica</name>
    <name type="common">Asiatic witchweed</name>
    <name type="synonym">Buchnera asiatica</name>
    <dbReference type="NCBI Taxonomy" id="4170"/>
    <lineage>
        <taxon>Eukaryota</taxon>
        <taxon>Viridiplantae</taxon>
        <taxon>Streptophyta</taxon>
        <taxon>Embryophyta</taxon>
        <taxon>Tracheophyta</taxon>
        <taxon>Spermatophyta</taxon>
        <taxon>Magnoliopsida</taxon>
        <taxon>eudicotyledons</taxon>
        <taxon>Gunneridae</taxon>
        <taxon>Pentapetalae</taxon>
        <taxon>asterids</taxon>
        <taxon>lamiids</taxon>
        <taxon>Lamiales</taxon>
        <taxon>Orobanchaceae</taxon>
        <taxon>Buchnereae</taxon>
        <taxon>Striga</taxon>
    </lineage>
</organism>
<evidence type="ECO:0000313" key="1">
    <source>
        <dbReference type="EMBL" id="GER46596.1"/>
    </source>
</evidence>
<sequence length="120" mass="13610">MEEELLIIRDWLIKGAEKGWQEVVVFMQNRNLAKSLREKLDKIKIKLFSPKILETKKPVGAAIFKFYPSVPIIPNQDHETTSSAIVMEGGENEPLLEINPSVPIIPNRDHETTSSAIVME</sequence>
<protein>
    <submittedName>
        <fullName evidence="1">Sucrose-phosphate synthase family protein</fullName>
    </submittedName>
</protein>
<comment type="caution">
    <text evidence="1">The sequence shown here is derived from an EMBL/GenBank/DDBJ whole genome shotgun (WGS) entry which is preliminary data.</text>
</comment>
<dbReference type="AlphaFoldDB" id="A0A5A7QNL3"/>
<gene>
    <name evidence="1" type="ORF">STAS_23649</name>
</gene>
<proteinExistence type="predicted"/>